<accession>A0AA39FC35</accession>
<evidence type="ECO:0000256" key="1">
    <source>
        <dbReference type="ARBA" id="ARBA00003195"/>
    </source>
</evidence>
<evidence type="ECO:0000256" key="5">
    <source>
        <dbReference type="ARBA" id="ARBA00018677"/>
    </source>
</evidence>
<dbReference type="Pfam" id="PF05676">
    <property type="entry name" value="NDUF_B7"/>
    <property type="match status" value="1"/>
</dbReference>
<name>A0AA39FC35_MICHY</name>
<evidence type="ECO:0000256" key="11">
    <source>
        <dbReference type="ARBA" id="ARBA00023136"/>
    </source>
</evidence>
<keyword evidence="15" id="KW-1185">Reference proteome</keyword>
<reference evidence="14" key="1">
    <citation type="journal article" date="2023" name="bioRxiv">
        <title>Scaffold-level genome assemblies of two parasitoid biocontrol wasps reveal the parthenogenesis mechanism and an associated novel virus.</title>
        <authorList>
            <person name="Inwood S."/>
            <person name="Skelly J."/>
            <person name="Guhlin J."/>
            <person name="Harrop T."/>
            <person name="Goldson S."/>
            <person name="Dearden P."/>
        </authorList>
    </citation>
    <scope>NUCLEOTIDE SEQUENCE</scope>
    <source>
        <strain evidence="14">Lincoln</strain>
        <tissue evidence="14">Whole body</tissue>
    </source>
</reference>
<dbReference type="GO" id="GO:0005758">
    <property type="term" value="C:mitochondrial intermembrane space"/>
    <property type="evidence" value="ECO:0007669"/>
    <property type="project" value="UniProtKB-SubCell"/>
</dbReference>
<gene>
    <name evidence="14" type="ORF">PV327_004301</name>
</gene>
<feature type="coiled-coil region" evidence="13">
    <location>
        <begin position="91"/>
        <end position="118"/>
    </location>
</feature>
<reference evidence="14" key="2">
    <citation type="submission" date="2023-03" db="EMBL/GenBank/DDBJ databases">
        <authorList>
            <person name="Inwood S.N."/>
            <person name="Skelly J.G."/>
            <person name="Guhlin J."/>
            <person name="Harrop T.W.R."/>
            <person name="Goldson S.G."/>
            <person name="Dearden P.K."/>
        </authorList>
    </citation>
    <scope>NUCLEOTIDE SEQUENCE</scope>
    <source>
        <strain evidence="14">Lincoln</strain>
        <tissue evidence="14">Whole body</tissue>
    </source>
</reference>
<evidence type="ECO:0000256" key="6">
    <source>
        <dbReference type="ARBA" id="ARBA00022448"/>
    </source>
</evidence>
<keyword evidence="9" id="KW-0249">Electron transport</keyword>
<evidence type="ECO:0000256" key="10">
    <source>
        <dbReference type="ARBA" id="ARBA00023128"/>
    </source>
</evidence>
<dbReference type="AlphaFoldDB" id="A0AA39FC35"/>
<evidence type="ECO:0000256" key="13">
    <source>
        <dbReference type="SAM" id="Coils"/>
    </source>
</evidence>
<keyword evidence="8" id="KW-0999">Mitochondrion inner membrane</keyword>
<proteinExistence type="inferred from homology"/>
<organism evidence="14 15">
    <name type="scientific">Microctonus hyperodae</name>
    <name type="common">Parasitoid wasp</name>
    <dbReference type="NCBI Taxonomy" id="165561"/>
    <lineage>
        <taxon>Eukaryota</taxon>
        <taxon>Metazoa</taxon>
        <taxon>Ecdysozoa</taxon>
        <taxon>Arthropoda</taxon>
        <taxon>Hexapoda</taxon>
        <taxon>Insecta</taxon>
        <taxon>Pterygota</taxon>
        <taxon>Neoptera</taxon>
        <taxon>Endopterygota</taxon>
        <taxon>Hymenoptera</taxon>
        <taxon>Apocrita</taxon>
        <taxon>Ichneumonoidea</taxon>
        <taxon>Braconidae</taxon>
        <taxon>Euphorinae</taxon>
        <taxon>Microctonus</taxon>
    </lineage>
</organism>
<dbReference type="PANTHER" id="PTHR20900:SF0">
    <property type="entry name" value="NADH DEHYDROGENASE [UBIQUINONE] 1 BETA SUBCOMPLEX SUBUNIT 7"/>
    <property type="match status" value="1"/>
</dbReference>
<dbReference type="PANTHER" id="PTHR20900">
    <property type="entry name" value="NADH:UBIQUINONE OXIDOREDUCTASE B18-LIKE SUBUNIT"/>
    <property type="match status" value="1"/>
</dbReference>
<comment type="subcellular location">
    <subcellularLocation>
        <location evidence="3">Mitochondrion inner membrane</location>
        <topology evidence="3">Peripheral membrane protein</topology>
    </subcellularLocation>
    <subcellularLocation>
        <location evidence="2">Mitochondrion intermembrane space</location>
    </subcellularLocation>
</comment>
<evidence type="ECO:0000313" key="15">
    <source>
        <dbReference type="Proteomes" id="UP001168972"/>
    </source>
</evidence>
<evidence type="ECO:0000256" key="12">
    <source>
        <dbReference type="ARBA" id="ARBA00023157"/>
    </source>
</evidence>
<evidence type="ECO:0000256" key="2">
    <source>
        <dbReference type="ARBA" id="ARBA00004569"/>
    </source>
</evidence>
<sequence>MGVPWSSILEPEVTPVGDTEPTFDALYGFSKGRKPRVMVATEQEMIAAQVPLERRDYCAHHWINLQRCRVDVMPWVIKCGREKHAWDVCYYEDYVLRMKEYERERRLLVRKKRKEETEKQAMAA</sequence>
<evidence type="ECO:0000256" key="7">
    <source>
        <dbReference type="ARBA" id="ARBA00022660"/>
    </source>
</evidence>
<keyword evidence="6" id="KW-0813">Transport</keyword>
<dbReference type="EMBL" id="JAQQBR010001832">
    <property type="protein sequence ID" value="KAK0166818.1"/>
    <property type="molecule type" value="Genomic_DNA"/>
</dbReference>
<keyword evidence="10" id="KW-0496">Mitochondrion</keyword>
<evidence type="ECO:0000256" key="4">
    <source>
        <dbReference type="ARBA" id="ARBA00008006"/>
    </source>
</evidence>
<evidence type="ECO:0000256" key="3">
    <source>
        <dbReference type="ARBA" id="ARBA00004637"/>
    </source>
</evidence>
<dbReference type="Proteomes" id="UP001168972">
    <property type="component" value="Unassembled WGS sequence"/>
</dbReference>
<keyword evidence="12" id="KW-1015">Disulfide bond</keyword>
<comment type="caution">
    <text evidence="14">The sequence shown here is derived from an EMBL/GenBank/DDBJ whole genome shotgun (WGS) entry which is preliminary data.</text>
</comment>
<evidence type="ECO:0000313" key="14">
    <source>
        <dbReference type="EMBL" id="KAK0166818.1"/>
    </source>
</evidence>
<protein>
    <recommendedName>
        <fullName evidence="5">NADH dehydrogenase [ubiquinone] 1 beta subcomplex subunit 7</fullName>
    </recommendedName>
</protein>
<dbReference type="InterPro" id="IPR008698">
    <property type="entry name" value="NDUB7"/>
</dbReference>
<keyword evidence="13" id="KW-0175">Coiled coil</keyword>
<evidence type="ECO:0000256" key="8">
    <source>
        <dbReference type="ARBA" id="ARBA00022792"/>
    </source>
</evidence>
<dbReference type="GO" id="GO:0005743">
    <property type="term" value="C:mitochondrial inner membrane"/>
    <property type="evidence" value="ECO:0007669"/>
    <property type="project" value="UniProtKB-SubCell"/>
</dbReference>
<comment type="similarity">
    <text evidence="4">Belongs to the complex I NDUFB7 subunit family.</text>
</comment>
<evidence type="ECO:0000256" key="9">
    <source>
        <dbReference type="ARBA" id="ARBA00022982"/>
    </source>
</evidence>
<keyword evidence="7" id="KW-0679">Respiratory chain</keyword>
<comment type="function">
    <text evidence="1">Accessory subunit of the mitochondrial membrane respiratory chain NADH dehydrogenase (Complex I), that is believed not to be involved in catalysis. Complex I functions in the transfer of electrons from NADH to the respiratory chain. The immediate electron acceptor for the enzyme is believed to be ubiquinone.</text>
</comment>
<keyword evidence="11" id="KW-0472">Membrane</keyword>